<keyword evidence="7" id="KW-0862">Zinc</keyword>
<evidence type="ECO:0000256" key="7">
    <source>
        <dbReference type="ARBA" id="ARBA00022833"/>
    </source>
</evidence>
<organism evidence="11 12">
    <name type="scientific">Cephus cinctus</name>
    <name type="common">Wheat stem sawfly</name>
    <dbReference type="NCBI Taxonomy" id="211228"/>
    <lineage>
        <taxon>Eukaryota</taxon>
        <taxon>Metazoa</taxon>
        <taxon>Ecdysozoa</taxon>
        <taxon>Arthropoda</taxon>
        <taxon>Hexapoda</taxon>
        <taxon>Insecta</taxon>
        <taxon>Pterygota</taxon>
        <taxon>Neoptera</taxon>
        <taxon>Endopterygota</taxon>
        <taxon>Hymenoptera</taxon>
        <taxon>Cephoidea</taxon>
        <taxon>Cephidae</taxon>
        <taxon>Cephus</taxon>
    </lineage>
</organism>
<evidence type="ECO:0000259" key="10">
    <source>
        <dbReference type="PROSITE" id="PS50178"/>
    </source>
</evidence>
<dbReference type="Pfam" id="PF01363">
    <property type="entry name" value="FYVE"/>
    <property type="match status" value="1"/>
</dbReference>
<dbReference type="InterPro" id="IPR019775">
    <property type="entry name" value="WD40_repeat_CS"/>
</dbReference>
<dbReference type="SUPFAM" id="SSF50978">
    <property type="entry name" value="WD40 repeat-like"/>
    <property type="match status" value="1"/>
</dbReference>
<dbReference type="GO" id="GO:0008270">
    <property type="term" value="F:zinc ion binding"/>
    <property type="evidence" value="ECO:0007669"/>
    <property type="project" value="UniProtKB-KW"/>
</dbReference>
<dbReference type="PROSITE" id="PS50082">
    <property type="entry name" value="WD_REPEATS_2"/>
    <property type="match status" value="2"/>
</dbReference>
<dbReference type="SUPFAM" id="SSF57903">
    <property type="entry name" value="FYVE/PHD zinc finger"/>
    <property type="match status" value="1"/>
</dbReference>
<dbReference type="SMART" id="SM00064">
    <property type="entry name" value="FYVE"/>
    <property type="match status" value="1"/>
</dbReference>
<dbReference type="PRINTS" id="PR00320">
    <property type="entry name" value="GPROTEINBRPT"/>
</dbReference>
<accession>A0AAJ7W021</accession>
<dbReference type="Proteomes" id="UP000694920">
    <property type="component" value="Unplaced"/>
</dbReference>
<dbReference type="InterPro" id="IPR017455">
    <property type="entry name" value="Znf_FYVE-rel"/>
</dbReference>
<evidence type="ECO:0000256" key="4">
    <source>
        <dbReference type="ARBA" id="ARBA00022737"/>
    </source>
</evidence>
<dbReference type="CDD" id="cd15718">
    <property type="entry name" value="FYVE_WDFY1_like"/>
    <property type="match status" value="1"/>
</dbReference>
<keyword evidence="4" id="KW-0677">Repeat</keyword>
<dbReference type="InterPro" id="IPR013083">
    <property type="entry name" value="Znf_RING/FYVE/PHD"/>
</dbReference>
<keyword evidence="11" id="KW-1185">Reference proteome</keyword>
<gene>
    <name evidence="12" type="primary">LOC107266545</name>
</gene>
<keyword evidence="5" id="KW-0967">Endosome</keyword>
<evidence type="ECO:0000256" key="6">
    <source>
        <dbReference type="ARBA" id="ARBA00022771"/>
    </source>
</evidence>
<dbReference type="InterPro" id="IPR015943">
    <property type="entry name" value="WD40/YVTN_repeat-like_dom_sf"/>
</dbReference>
<dbReference type="Gene3D" id="2.130.10.10">
    <property type="entry name" value="YVTN repeat-like/Quinoprotein amine dehydrogenase"/>
    <property type="match status" value="2"/>
</dbReference>
<feature type="repeat" description="WD" evidence="9">
    <location>
        <begin position="172"/>
        <end position="213"/>
    </location>
</feature>
<evidence type="ECO:0000256" key="8">
    <source>
        <dbReference type="PROSITE-ProRule" id="PRU00091"/>
    </source>
</evidence>
<dbReference type="SMART" id="SM00320">
    <property type="entry name" value="WD40"/>
    <property type="match status" value="5"/>
</dbReference>
<keyword evidence="6 8" id="KW-0863">Zinc-finger</keyword>
<dbReference type="AlphaFoldDB" id="A0AAJ7W021"/>
<keyword evidence="3" id="KW-0479">Metal-binding</keyword>
<evidence type="ECO:0000313" key="11">
    <source>
        <dbReference type="Proteomes" id="UP000694920"/>
    </source>
</evidence>
<feature type="domain" description="FYVE-type" evidence="10">
    <location>
        <begin position="215"/>
        <end position="286"/>
    </location>
</feature>
<evidence type="ECO:0000256" key="1">
    <source>
        <dbReference type="ARBA" id="ARBA00004412"/>
    </source>
</evidence>
<dbReference type="Pfam" id="PF00400">
    <property type="entry name" value="WD40"/>
    <property type="match status" value="2"/>
</dbReference>
<comment type="subcellular location">
    <subcellularLocation>
        <location evidence="1">Early endosome</location>
    </subcellularLocation>
</comment>
<dbReference type="InterPro" id="IPR011011">
    <property type="entry name" value="Znf_FYVE_PHD"/>
</dbReference>
<keyword evidence="2 9" id="KW-0853">WD repeat</keyword>
<dbReference type="Gene3D" id="3.30.40.10">
    <property type="entry name" value="Zinc/RING finger domain, C3HC4 (zinc finger)"/>
    <property type="match status" value="1"/>
</dbReference>
<dbReference type="InterPro" id="IPR020472">
    <property type="entry name" value="WD40_PAC1"/>
</dbReference>
<evidence type="ECO:0000256" key="2">
    <source>
        <dbReference type="ARBA" id="ARBA00022574"/>
    </source>
</evidence>
<dbReference type="PANTHER" id="PTHR46189">
    <property type="entry name" value="LD41958P"/>
    <property type="match status" value="1"/>
</dbReference>
<dbReference type="PANTHER" id="PTHR46189:SF1">
    <property type="entry name" value="LD41958P"/>
    <property type="match status" value="1"/>
</dbReference>
<protein>
    <submittedName>
        <fullName evidence="12">WD repeat and FYVE domain-containing protein 2 isoform X2</fullName>
    </submittedName>
</protein>
<evidence type="ECO:0000256" key="5">
    <source>
        <dbReference type="ARBA" id="ARBA00022753"/>
    </source>
</evidence>
<dbReference type="RefSeq" id="XP_024939560.1">
    <property type="nucleotide sequence ID" value="XM_025083792.1"/>
</dbReference>
<dbReference type="InterPro" id="IPR000306">
    <property type="entry name" value="Znf_FYVE"/>
</dbReference>
<feature type="repeat" description="WD" evidence="9">
    <location>
        <begin position="129"/>
        <end position="162"/>
    </location>
</feature>
<dbReference type="InterPro" id="IPR001680">
    <property type="entry name" value="WD40_rpt"/>
</dbReference>
<proteinExistence type="predicted"/>
<name>A0AAJ7W021_CEPCN</name>
<dbReference type="PROSITE" id="PS50294">
    <property type="entry name" value="WD_REPEATS_REGION"/>
    <property type="match status" value="2"/>
</dbReference>
<dbReference type="GO" id="GO:0005769">
    <property type="term" value="C:early endosome"/>
    <property type="evidence" value="ECO:0007669"/>
    <property type="project" value="UniProtKB-SubCell"/>
</dbReference>
<dbReference type="GeneID" id="107266545"/>
<reference evidence="12" key="1">
    <citation type="submission" date="2025-08" db="UniProtKB">
        <authorList>
            <consortium name="RefSeq"/>
        </authorList>
    </citation>
    <scope>IDENTIFICATION</scope>
</reference>
<evidence type="ECO:0000313" key="12">
    <source>
        <dbReference type="RefSeq" id="XP_024939560.1"/>
    </source>
</evidence>
<dbReference type="InterPro" id="IPR036322">
    <property type="entry name" value="WD40_repeat_dom_sf"/>
</dbReference>
<dbReference type="CTD" id="115825"/>
<dbReference type="FunFam" id="3.30.40.10:FF:000105">
    <property type="entry name" value="WD repeat and FYVE domain-containing protein 2"/>
    <property type="match status" value="1"/>
</dbReference>
<dbReference type="InterPro" id="IPR042234">
    <property type="entry name" value="WDFY1/WDFY2"/>
</dbReference>
<evidence type="ECO:0000256" key="3">
    <source>
        <dbReference type="ARBA" id="ARBA00022723"/>
    </source>
</evidence>
<evidence type="ECO:0000256" key="9">
    <source>
        <dbReference type="PROSITE-ProRule" id="PRU00221"/>
    </source>
</evidence>
<sequence length="334" mass="37736">MVAGVTAMDYCVETRQLFVGLENGNINEFILEQDYNRMTLMREYLAHQARVTGIIFALNCEWVLSIARDKLFQFYCTDSGSKLGTFQTDAWYTALQFDAQSKHAFVGDYSGQIAMLKLDSTGVTFITTLKAHSGSIRTLAWDSEKQLLFSGSFDQSIIVWDIGGRQGTAYELQGHHNKVTALCYANNERILLSGGEDGVIVCWNMTANRKETAVWEESDTCQSCGRPFFWNIKAMMDQRQLGLRQHHCRNCGHALCARCTSHRIPIPTMGFEFEVRVCDPCHIQLKAANQTSLASFHDAKHSIVGMDLDAPRRRLLTIGQDRVIKIWDITALLQ</sequence>
<dbReference type="PROSITE" id="PS00678">
    <property type="entry name" value="WD_REPEATS_1"/>
    <property type="match status" value="2"/>
</dbReference>
<dbReference type="PROSITE" id="PS50178">
    <property type="entry name" value="ZF_FYVE"/>
    <property type="match status" value="1"/>
</dbReference>